<dbReference type="WBParaSite" id="jg20577">
    <property type="protein sequence ID" value="jg20577"/>
    <property type="gene ID" value="jg20577"/>
</dbReference>
<accession>A0A915DKM3</accession>
<evidence type="ECO:0000313" key="2">
    <source>
        <dbReference type="WBParaSite" id="jg20577"/>
    </source>
</evidence>
<evidence type="ECO:0000313" key="1">
    <source>
        <dbReference type="Proteomes" id="UP000887574"/>
    </source>
</evidence>
<name>A0A915DKM3_9BILA</name>
<keyword evidence="1" id="KW-1185">Reference proteome</keyword>
<proteinExistence type="predicted"/>
<protein>
    <submittedName>
        <fullName evidence="2">Uncharacterized protein</fullName>
    </submittedName>
</protein>
<dbReference type="Proteomes" id="UP000887574">
    <property type="component" value="Unplaced"/>
</dbReference>
<sequence length="126" mass="13465">MASSNSMSLIQKIARNKRLMFLESATNFPQDSPHPQLLATANLLQLWNNCSTFLTAALSSGAATNGILGQQHLSESPKKVDCVENGKLNNLLLKELLAGDQAGSNPPATRSFSISAILSSGRQDHC</sequence>
<reference evidence="2" key="1">
    <citation type="submission" date="2022-11" db="UniProtKB">
        <authorList>
            <consortium name="WormBaseParasite"/>
        </authorList>
    </citation>
    <scope>IDENTIFICATION</scope>
</reference>
<dbReference type="AlphaFoldDB" id="A0A915DKM3"/>
<organism evidence="1 2">
    <name type="scientific">Ditylenchus dipsaci</name>
    <dbReference type="NCBI Taxonomy" id="166011"/>
    <lineage>
        <taxon>Eukaryota</taxon>
        <taxon>Metazoa</taxon>
        <taxon>Ecdysozoa</taxon>
        <taxon>Nematoda</taxon>
        <taxon>Chromadorea</taxon>
        <taxon>Rhabditida</taxon>
        <taxon>Tylenchina</taxon>
        <taxon>Tylenchomorpha</taxon>
        <taxon>Sphaerularioidea</taxon>
        <taxon>Anguinidae</taxon>
        <taxon>Anguininae</taxon>
        <taxon>Ditylenchus</taxon>
    </lineage>
</organism>